<dbReference type="PROSITE" id="PS51898">
    <property type="entry name" value="TYR_RECOMBINASE"/>
    <property type="match status" value="1"/>
</dbReference>
<keyword evidence="4" id="KW-0233">DNA recombination</keyword>
<evidence type="ECO:0000256" key="4">
    <source>
        <dbReference type="ARBA" id="ARBA00023172"/>
    </source>
</evidence>
<keyword evidence="9" id="KW-1185">Reference proteome</keyword>
<dbReference type="RefSeq" id="WP_184207590.1">
    <property type="nucleotide sequence ID" value="NZ_JACHIF010000003.1"/>
</dbReference>
<dbReference type="Pfam" id="PF00589">
    <property type="entry name" value="Phage_integrase"/>
    <property type="match status" value="1"/>
</dbReference>
<evidence type="ECO:0000256" key="3">
    <source>
        <dbReference type="ARBA" id="ARBA00023125"/>
    </source>
</evidence>
<gene>
    <name evidence="8" type="ORF">HNQ64_001817</name>
</gene>
<name>A0A7W7YJX9_9BACT</name>
<dbReference type="EMBL" id="JACHIF010000003">
    <property type="protein sequence ID" value="MBB5037568.1"/>
    <property type="molecule type" value="Genomic_DNA"/>
</dbReference>
<dbReference type="Gene3D" id="1.10.443.10">
    <property type="entry name" value="Intergrase catalytic core"/>
    <property type="match status" value="1"/>
</dbReference>
<dbReference type="GO" id="GO:0015074">
    <property type="term" value="P:DNA integration"/>
    <property type="evidence" value="ECO:0007669"/>
    <property type="project" value="UniProtKB-KW"/>
</dbReference>
<reference evidence="8 9" key="1">
    <citation type="submission" date="2020-08" db="EMBL/GenBank/DDBJ databases">
        <title>Genomic Encyclopedia of Type Strains, Phase IV (KMG-IV): sequencing the most valuable type-strain genomes for metagenomic binning, comparative biology and taxonomic classification.</title>
        <authorList>
            <person name="Goeker M."/>
        </authorList>
    </citation>
    <scope>NUCLEOTIDE SEQUENCE [LARGE SCALE GENOMIC DNA]</scope>
    <source>
        <strain evidence="8 9">DSM 12251</strain>
    </source>
</reference>
<feature type="domain" description="Core-binding (CB)" evidence="7">
    <location>
        <begin position="76"/>
        <end position="159"/>
    </location>
</feature>
<dbReference type="InterPro" id="IPR050090">
    <property type="entry name" value="Tyrosine_recombinase_XerCD"/>
</dbReference>
<dbReference type="GO" id="GO:0006310">
    <property type="term" value="P:DNA recombination"/>
    <property type="evidence" value="ECO:0007669"/>
    <property type="project" value="UniProtKB-KW"/>
</dbReference>
<dbReference type="Gene3D" id="1.10.150.130">
    <property type="match status" value="1"/>
</dbReference>
<comment type="similarity">
    <text evidence="1">Belongs to the 'phage' integrase family.</text>
</comment>
<dbReference type="PANTHER" id="PTHR30349">
    <property type="entry name" value="PHAGE INTEGRASE-RELATED"/>
    <property type="match status" value="1"/>
</dbReference>
<dbReference type="Pfam" id="PF13102">
    <property type="entry name" value="Phage_int_SAM_5"/>
    <property type="match status" value="1"/>
</dbReference>
<dbReference type="InterPro" id="IPR002104">
    <property type="entry name" value="Integrase_catalytic"/>
</dbReference>
<dbReference type="InterPro" id="IPR010998">
    <property type="entry name" value="Integrase_recombinase_N"/>
</dbReference>
<dbReference type="InterPro" id="IPR025269">
    <property type="entry name" value="SAM-like_dom"/>
</dbReference>
<sequence length="381" mass="42495">MASVFRREGTKFFHADFRDAKGIRRHRSTKVTSRKEAEKIAAKYEEAAQKRRTFVQVKQVISDLHEEITGETVKAVSLRDFISEWLKEKEAETKPSTMDFYRSATTRFADFIGTQDNGDIFHVGRASVVQYRGNLLETMSSTSTNHHLKCIKMLFRAAKKNGIIAEDPAESVDTVRKSEEGTERLPFELDDIKKVLALADDEWKSIILVGLYIGQRLSDVAKLEWSAIDLDSEKITLVTTKTGRRMSLPIATPLKNHLTKTPKEKRQGPLHPHAAAVFAKTGKVSTLSNQFAKLLAAAGLREKVSHTKTKSGRGAKRDLNALSFHSLRHTAVSLLKAAGVDQATVMEMIGHESEQMSAHYTHVGEESLKKAAAKLPDIVSE</sequence>
<feature type="domain" description="Tyr recombinase" evidence="6">
    <location>
        <begin position="182"/>
        <end position="373"/>
    </location>
</feature>
<evidence type="ECO:0000256" key="1">
    <source>
        <dbReference type="ARBA" id="ARBA00008857"/>
    </source>
</evidence>
<dbReference type="PROSITE" id="PS51900">
    <property type="entry name" value="CB"/>
    <property type="match status" value="1"/>
</dbReference>
<proteinExistence type="inferred from homology"/>
<evidence type="ECO:0000259" key="7">
    <source>
        <dbReference type="PROSITE" id="PS51900"/>
    </source>
</evidence>
<dbReference type="GO" id="GO:0003677">
    <property type="term" value="F:DNA binding"/>
    <property type="evidence" value="ECO:0007669"/>
    <property type="project" value="UniProtKB-UniRule"/>
</dbReference>
<comment type="caution">
    <text evidence="8">The sequence shown here is derived from an EMBL/GenBank/DDBJ whole genome shotgun (WGS) entry which is preliminary data.</text>
</comment>
<evidence type="ECO:0000256" key="2">
    <source>
        <dbReference type="ARBA" id="ARBA00022908"/>
    </source>
</evidence>
<dbReference type="InterPro" id="IPR013762">
    <property type="entry name" value="Integrase-like_cat_sf"/>
</dbReference>
<dbReference type="PANTHER" id="PTHR30349:SF41">
    <property type="entry name" value="INTEGRASE_RECOMBINASE PROTEIN MJ0367-RELATED"/>
    <property type="match status" value="1"/>
</dbReference>
<evidence type="ECO:0000313" key="9">
    <source>
        <dbReference type="Proteomes" id="UP000534294"/>
    </source>
</evidence>
<dbReference type="AlphaFoldDB" id="A0A7W7YJX9"/>
<dbReference type="InterPro" id="IPR044068">
    <property type="entry name" value="CB"/>
</dbReference>
<accession>A0A7W7YJX9</accession>
<dbReference type="CDD" id="cd00796">
    <property type="entry name" value="INT_Rci_Hp1_C"/>
    <property type="match status" value="1"/>
</dbReference>
<protein>
    <submittedName>
        <fullName evidence="8">Integrase</fullName>
    </submittedName>
</protein>
<dbReference type="InterPro" id="IPR011010">
    <property type="entry name" value="DNA_brk_join_enz"/>
</dbReference>
<dbReference type="SUPFAM" id="SSF56349">
    <property type="entry name" value="DNA breaking-rejoining enzymes"/>
    <property type="match status" value="1"/>
</dbReference>
<dbReference type="Proteomes" id="UP000534294">
    <property type="component" value="Unassembled WGS sequence"/>
</dbReference>
<keyword evidence="3 5" id="KW-0238">DNA-binding</keyword>
<evidence type="ECO:0000256" key="5">
    <source>
        <dbReference type="PROSITE-ProRule" id="PRU01248"/>
    </source>
</evidence>
<keyword evidence="2" id="KW-0229">DNA integration</keyword>
<evidence type="ECO:0000313" key="8">
    <source>
        <dbReference type="EMBL" id="MBB5037568.1"/>
    </source>
</evidence>
<evidence type="ECO:0000259" key="6">
    <source>
        <dbReference type="PROSITE" id="PS51898"/>
    </source>
</evidence>
<organism evidence="8 9">
    <name type="scientific">Prosthecobacter dejongeii</name>
    <dbReference type="NCBI Taxonomy" id="48465"/>
    <lineage>
        <taxon>Bacteria</taxon>
        <taxon>Pseudomonadati</taxon>
        <taxon>Verrucomicrobiota</taxon>
        <taxon>Verrucomicrobiia</taxon>
        <taxon>Verrucomicrobiales</taxon>
        <taxon>Verrucomicrobiaceae</taxon>
        <taxon>Prosthecobacter</taxon>
    </lineage>
</organism>